<sequence length="78" mass="9089">MDDSKMPRIRRKEDLPDVMTMPLVAKTLGCSLTVAYRLLKRDDFPHTVSGQRVYIDKGKFLSWLDAQTQMEKGDHYGW</sequence>
<reference evidence="2" key="1">
    <citation type="submission" date="2020-08" db="EMBL/GenBank/DDBJ databases">
        <title>Genome public.</title>
        <authorList>
            <person name="Liu C."/>
            <person name="Sun Q."/>
        </authorList>
    </citation>
    <scope>NUCLEOTIDE SEQUENCE</scope>
    <source>
        <strain evidence="2">BX5</strain>
    </source>
</reference>
<evidence type="ECO:0000259" key="1">
    <source>
        <dbReference type="Pfam" id="PF12728"/>
    </source>
</evidence>
<dbReference type="Pfam" id="PF12728">
    <property type="entry name" value="HTH_17"/>
    <property type="match status" value="1"/>
</dbReference>
<feature type="domain" description="Helix-turn-helix" evidence="1">
    <location>
        <begin position="20"/>
        <end position="67"/>
    </location>
</feature>
<name>A0A8J6J477_9FIRM</name>
<dbReference type="AlphaFoldDB" id="A0A8J6J477"/>
<gene>
    <name evidence="2" type="ORF">H8S55_06130</name>
</gene>
<evidence type="ECO:0000313" key="3">
    <source>
        <dbReference type="Proteomes" id="UP000602260"/>
    </source>
</evidence>
<dbReference type="Proteomes" id="UP000602260">
    <property type="component" value="Unassembled WGS sequence"/>
</dbReference>
<accession>A0A8J6J477</accession>
<comment type="caution">
    <text evidence="2">The sequence shown here is derived from an EMBL/GenBank/DDBJ whole genome shotgun (WGS) entry which is preliminary data.</text>
</comment>
<keyword evidence="3" id="KW-1185">Reference proteome</keyword>
<protein>
    <submittedName>
        <fullName evidence="2">Helix-turn-helix domain-containing protein</fullName>
    </submittedName>
</protein>
<organism evidence="2 3">
    <name type="scientific">Flintibacter faecis</name>
    <dbReference type="NCBI Taxonomy" id="2763047"/>
    <lineage>
        <taxon>Bacteria</taxon>
        <taxon>Bacillati</taxon>
        <taxon>Bacillota</taxon>
        <taxon>Clostridia</taxon>
        <taxon>Eubacteriales</taxon>
        <taxon>Flintibacter</taxon>
    </lineage>
</organism>
<dbReference type="EMBL" id="JACOPN010000003">
    <property type="protein sequence ID" value="MBC5716891.1"/>
    <property type="molecule type" value="Genomic_DNA"/>
</dbReference>
<evidence type="ECO:0000313" key="2">
    <source>
        <dbReference type="EMBL" id="MBC5716891.1"/>
    </source>
</evidence>
<dbReference type="InterPro" id="IPR041657">
    <property type="entry name" value="HTH_17"/>
</dbReference>
<proteinExistence type="predicted"/>